<evidence type="ECO:0000256" key="4">
    <source>
        <dbReference type="SAM" id="MobiDB-lite"/>
    </source>
</evidence>
<gene>
    <name evidence="5" type="ORF">ADUPG1_009764</name>
</gene>
<dbReference type="SUPFAM" id="SSF50978">
    <property type="entry name" value="WD40 repeat-like"/>
    <property type="match status" value="1"/>
</dbReference>
<feature type="compositionally biased region" description="Basic and acidic residues" evidence="4">
    <location>
        <begin position="269"/>
        <end position="289"/>
    </location>
</feature>
<name>A0ABQ5KWS1_9EUKA</name>
<accession>A0ABQ5KWS1</accession>
<evidence type="ECO:0000256" key="3">
    <source>
        <dbReference type="PROSITE-ProRule" id="PRU00221"/>
    </source>
</evidence>
<dbReference type="InterPro" id="IPR036322">
    <property type="entry name" value="WD40_repeat_dom_sf"/>
</dbReference>
<reference evidence="5" key="1">
    <citation type="submission" date="2022-03" db="EMBL/GenBank/DDBJ databases">
        <title>Draft genome sequence of Aduncisulcus paluster, a free-living microaerophilic Fornicata.</title>
        <authorList>
            <person name="Yuyama I."/>
            <person name="Kume K."/>
            <person name="Tamura T."/>
            <person name="Inagaki Y."/>
            <person name="Hashimoto T."/>
        </authorList>
    </citation>
    <scope>NUCLEOTIDE SEQUENCE</scope>
    <source>
        <strain evidence="5">NY0171</strain>
    </source>
</reference>
<dbReference type="Proteomes" id="UP001057375">
    <property type="component" value="Unassembled WGS sequence"/>
</dbReference>
<evidence type="ECO:0000256" key="1">
    <source>
        <dbReference type="ARBA" id="ARBA00022574"/>
    </source>
</evidence>
<comment type="caution">
    <text evidence="5">The sequence shown here is derived from an EMBL/GenBank/DDBJ whole genome shotgun (WGS) entry which is preliminary data.</text>
</comment>
<evidence type="ECO:0000313" key="6">
    <source>
        <dbReference type="Proteomes" id="UP001057375"/>
    </source>
</evidence>
<dbReference type="EMBL" id="BQXS01011323">
    <property type="protein sequence ID" value="GKT36874.1"/>
    <property type="molecule type" value="Genomic_DNA"/>
</dbReference>
<dbReference type="InterPro" id="IPR019775">
    <property type="entry name" value="WD40_repeat_CS"/>
</dbReference>
<dbReference type="InterPro" id="IPR051959">
    <property type="entry name" value="PAK1-Kinase_Regulator"/>
</dbReference>
<dbReference type="PROSITE" id="PS50294">
    <property type="entry name" value="WD_REPEATS_REGION"/>
    <property type="match status" value="1"/>
</dbReference>
<organism evidence="5 6">
    <name type="scientific">Aduncisulcus paluster</name>
    <dbReference type="NCBI Taxonomy" id="2918883"/>
    <lineage>
        <taxon>Eukaryota</taxon>
        <taxon>Metamonada</taxon>
        <taxon>Carpediemonas-like organisms</taxon>
        <taxon>Aduncisulcus</taxon>
    </lineage>
</organism>
<dbReference type="InterPro" id="IPR001680">
    <property type="entry name" value="WD40_rpt"/>
</dbReference>
<dbReference type="Gene3D" id="2.130.10.10">
    <property type="entry name" value="YVTN repeat-like/Quinoprotein amine dehydrogenase"/>
    <property type="match status" value="1"/>
</dbReference>
<keyword evidence="2" id="KW-0677">Repeat</keyword>
<evidence type="ECO:0000313" key="5">
    <source>
        <dbReference type="EMBL" id="GKT36874.1"/>
    </source>
</evidence>
<keyword evidence="6" id="KW-1185">Reference proteome</keyword>
<protein>
    <submittedName>
        <fullName evidence="5">Uncharacterized protein</fullName>
    </submittedName>
</protein>
<feature type="repeat" description="WD" evidence="3">
    <location>
        <begin position="123"/>
        <end position="164"/>
    </location>
</feature>
<sequence length="380" mass="42251">MTSIIFLIGTYDAKLFGFKLDFDETDPSKLIKPHLFTEDHAGCIRSIATGKVGPITMAATGASDSHMYLYNVSYSKSYGVVDQGDYVTSIEFIPSKQSYFLTGCEDGNIRLYRTKDFTPMLVMKGHRAPVTGLSAHPSGRMALSTGKDKRLRLWNLMSGKQEIQTLLEEECFFLSWNKFDDVSDLNSHFLLLFQHSVHIHSPQASSIRTPESVFSPTYSVFNEGQEYKCSHHLTSVCWCFDGHICVGGEEGDIWIVNVKSIKSPKPKSKKEFSKQKGGGKDVGKRRHIDADKSNPISLESCYHSRIFTGKGGRVKGIHCVSLPSDKHSGYLCLASSSGILVILKITIEKSTVNIVEIGRKELDIRVVTSSAGLFEDKTKK</sequence>
<dbReference type="InterPro" id="IPR015943">
    <property type="entry name" value="WD40/YVTN_repeat-like_dom_sf"/>
</dbReference>
<dbReference type="PROSITE" id="PS50082">
    <property type="entry name" value="WD_REPEATS_2"/>
    <property type="match status" value="1"/>
</dbReference>
<dbReference type="PROSITE" id="PS00678">
    <property type="entry name" value="WD_REPEATS_1"/>
    <property type="match status" value="1"/>
</dbReference>
<dbReference type="PANTHER" id="PTHR44675:SF1">
    <property type="entry name" value="P21-ACTIVATED PROTEIN KINASE-INTERACTING PROTEIN 1"/>
    <property type="match status" value="1"/>
</dbReference>
<dbReference type="SMART" id="SM00320">
    <property type="entry name" value="WD40"/>
    <property type="match status" value="4"/>
</dbReference>
<dbReference type="PANTHER" id="PTHR44675">
    <property type="entry name" value="PAK1 INTERACTING PROTEIN 1"/>
    <property type="match status" value="1"/>
</dbReference>
<feature type="region of interest" description="Disordered" evidence="4">
    <location>
        <begin position="264"/>
        <end position="289"/>
    </location>
</feature>
<proteinExistence type="predicted"/>
<evidence type="ECO:0000256" key="2">
    <source>
        <dbReference type="ARBA" id="ARBA00022737"/>
    </source>
</evidence>
<dbReference type="Pfam" id="PF00400">
    <property type="entry name" value="WD40"/>
    <property type="match status" value="2"/>
</dbReference>
<keyword evidence="1 3" id="KW-0853">WD repeat</keyword>